<evidence type="ECO:0000256" key="9">
    <source>
        <dbReference type="RuleBase" id="RU004336"/>
    </source>
</evidence>
<keyword evidence="5 9" id="KW-0326">Glycosidase</keyword>
<evidence type="ECO:0000256" key="1">
    <source>
        <dbReference type="ARBA" id="ARBA00000382"/>
    </source>
</evidence>
<dbReference type="InterPro" id="IPR000490">
    <property type="entry name" value="Glyco_hydro_17"/>
</dbReference>
<evidence type="ECO:0000313" key="11">
    <source>
        <dbReference type="EMBL" id="KAK7378109.1"/>
    </source>
</evidence>
<comment type="catalytic activity">
    <reaction evidence="1">
        <text>Hydrolysis of (1-&gt;3)-beta-D-glucosidic linkages in (1-&gt;3)-beta-D-glucans.</text>
        <dbReference type="EC" id="3.2.1.39"/>
    </reaction>
</comment>
<keyword evidence="10" id="KW-0812">Transmembrane</keyword>
<evidence type="ECO:0000256" key="4">
    <source>
        <dbReference type="ARBA" id="ARBA00022801"/>
    </source>
</evidence>
<dbReference type="PROSITE" id="PS00587">
    <property type="entry name" value="GLYCOSYL_HYDROL_F17"/>
    <property type="match status" value="1"/>
</dbReference>
<dbReference type="GO" id="GO:0042973">
    <property type="term" value="F:glucan endo-1,3-beta-D-glucosidase activity"/>
    <property type="evidence" value="ECO:0007669"/>
    <property type="project" value="UniProtKB-EC"/>
</dbReference>
<dbReference type="Proteomes" id="UP001374584">
    <property type="component" value="Unassembled WGS sequence"/>
</dbReference>
<dbReference type="InterPro" id="IPR044965">
    <property type="entry name" value="Glyco_hydro_17_plant"/>
</dbReference>
<sequence>MVAGDSRRRDRREASSLRRGSAAKVIALWWMASCSNGGAEVSARHAQWCVRGAGTAVCGLVAAVQCGEAPVQWGVRPGLLQLVLDLKLPFPLLFYSFFLSIFLIKMPPFHSSITYILLLFMLLITHSATTEAQSGVCYGRLGNDLPSSTEVVALYNQYNIRRMRIYDPNPEVLQALRGSTIQLLLDIPNKDLGNLAASQVNANKWVQDNIKNYANVRFRYIAVGNEVKPEDSAAQFVVPAMQNIQNAISAAGLGNQIKVSTAIETGALAESYPPSKGSFKSNYRGAYLDGVIRFLVNNNSPLLVNVYTYFAYANSRDISLDYALFTSPSVVVNDGSHGYRNLFDAMVDAVYSALEKVGGGSLNIVVSESGWPSSGGTGTTLDNARTHNTNLVQHVKNGTPKRPGKPIETYLFAMFDENLKHPEHEKFWGLFRPDKQPKYSINLN</sequence>
<dbReference type="PANTHER" id="PTHR32227">
    <property type="entry name" value="GLUCAN ENDO-1,3-BETA-GLUCOSIDASE BG1-RELATED-RELATED"/>
    <property type="match status" value="1"/>
</dbReference>
<dbReference type="EC" id="3.2.1.39" evidence="3"/>
<keyword evidence="12" id="KW-1185">Reference proteome</keyword>
<comment type="caution">
    <text evidence="11">The sequence shown here is derived from an EMBL/GenBank/DDBJ whole genome shotgun (WGS) entry which is preliminary data.</text>
</comment>
<dbReference type="Gene3D" id="3.20.20.80">
    <property type="entry name" value="Glycosidases"/>
    <property type="match status" value="1"/>
</dbReference>
<dbReference type="SUPFAM" id="SSF51445">
    <property type="entry name" value="(Trans)glycosidases"/>
    <property type="match status" value="1"/>
</dbReference>
<keyword evidence="4 9" id="KW-0378">Hydrolase</keyword>
<dbReference type="AlphaFoldDB" id="A0AAN9RN47"/>
<organism evidence="11 12">
    <name type="scientific">Phaseolus coccineus</name>
    <name type="common">Scarlet runner bean</name>
    <name type="synonym">Phaseolus multiflorus</name>
    <dbReference type="NCBI Taxonomy" id="3886"/>
    <lineage>
        <taxon>Eukaryota</taxon>
        <taxon>Viridiplantae</taxon>
        <taxon>Streptophyta</taxon>
        <taxon>Embryophyta</taxon>
        <taxon>Tracheophyta</taxon>
        <taxon>Spermatophyta</taxon>
        <taxon>Magnoliopsida</taxon>
        <taxon>eudicotyledons</taxon>
        <taxon>Gunneridae</taxon>
        <taxon>Pentapetalae</taxon>
        <taxon>rosids</taxon>
        <taxon>fabids</taxon>
        <taxon>Fabales</taxon>
        <taxon>Fabaceae</taxon>
        <taxon>Papilionoideae</taxon>
        <taxon>50 kb inversion clade</taxon>
        <taxon>NPAAA clade</taxon>
        <taxon>indigoferoid/millettioid clade</taxon>
        <taxon>Phaseoleae</taxon>
        <taxon>Phaseolus</taxon>
    </lineage>
</organism>
<comment type="similarity">
    <text evidence="2 8">Belongs to the glycosyl hydrolase 17 family.</text>
</comment>
<evidence type="ECO:0000256" key="10">
    <source>
        <dbReference type="SAM" id="Phobius"/>
    </source>
</evidence>
<evidence type="ECO:0000313" key="12">
    <source>
        <dbReference type="Proteomes" id="UP001374584"/>
    </source>
</evidence>
<keyword evidence="10" id="KW-0472">Membrane</keyword>
<keyword evidence="10" id="KW-1133">Transmembrane helix</keyword>
<dbReference type="Pfam" id="PF00332">
    <property type="entry name" value="Glyco_hydro_17"/>
    <property type="match status" value="1"/>
</dbReference>
<name>A0AAN9RN47_PHACN</name>
<dbReference type="EMBL" id="JAYMYR010000002">
    <property type="protein sequence ID" value="KAK7378109.1"/>
    <property type="molecule type" value="Genomic_DNA"/>
</dbReference>
<reference evidence="11 12" key="1">
    <citation type="submission" date="2024-01" db="EMBL/GenBank/DDBJ databases">
        <title>The genomes of 5 underutilized Papilionoideae crops provide insights into root nodulation and disease resistanc.</title>
        <authorList>
            <person name="Jiang F."/>
        </authorList>
    </citation>
    <scope>NUCLEOTIDE SEQUENCE [LARGE SCALE GENOMIC DNA]</scope>
    <source>
        <strain evidence="11">JINMINGXINNONG_FW02</strain>
        <tissue evidence="11">Leaves</tissue>
    </source>
</reference>
<evidence type="ECO:0000256" key="8">
    <source>
        <dbReference type="RuleBase" id="RU004335"/>
    </source>
</evidence>
<gene>
    <name evidence="11" type="ORF">VNO80_03545</name>
</gene>
<protein>
    <recommendedName>
        <fullName evidence="3">glucan endo-1,3-beta-D-glucosidase</fullName>
        <ecNumber evidence="3">3.2.1.39</ecNumber>
    </recommendedName>
    <alternativeName>
        <fullName evidence="6">(1-&gt;3)-beta-glucan endohydrolase</fullName>
    </alternativeName>
    <alternativeName>
        <fullName evidence="7">Beta-1,3-endoglucanase</fullName>
    </alternativeName>
</protein>
<dbReference type="GO" id="GO:0005975">
    <property type="term" value="P:carbohydrate metabolic process"/>
    <property type="evidence" value="ECO:0007669"/>
    <property type="project" value="InterPro"/>
</dbReference>
<evidence type="ECO:0000256" key="3">
    <source>
        <dbReference type="ARBA" id="ARBA00012780"/>
    </source>
</evidence>
<evidence type="ECO:0000256" key="2">
    <source>
        <dbReference type="ARBA" id="ARBA00008773"/>
    </source>
</evidence>
<dbReference type="FunFam" id="3.20.20.80:FF:000010">
    <property type="entry name" value="glucan endo-1,3-beta-glucosidase, basic"/>
    <property type="match status" value="1"/>
</dbReference>
<evidence type="ECO:0000256" key="5">
    <source>
        <dbReference type="ARBA" id="ARBA00023295"/>
    </source>
</evidence>
<evidence type="ECO:0000256" key="6">
    <source>
        <dbReference type="ARBA" id="ARBA00033335"/>
    </source>
</evidence>
<evidence type="ECO:0000256" key="7">
    <source>
        <dbReference type="ARBA" id="ARBA00033417"/>
    </source>
</evidence>
<feature type="transmembrane region" description="Helical" evidence="10">
    <location>
        <begin position="88"/>
        <end position="106"/>
    </location>
</feature>
<dbReference type="InterPro" id="IPR017853">
    <property type="entry name" value="GH"/>
</dbReference>
<proteinExistence type="inferred from homology"/>
<accession>A0AAN9RN47</accession>